<evidence type="ECO:0000256" key="2">
    <source>
        <dbReference type="ARBA" id="ARBA00022475"/>
    </source>
</evidence>
<dbReference type="GO" id="GO:0007166">
    <property type="term" value="P:cell surface receptor signaling pathway"/>
    <property type="evidence" value="ECO:0007669"/>
    <property type="project" value="TreeGrafter"/>
</dbReference>
<dbReference type="GO" id="GO:0071222">
    <property type="term" value="P:cellular response to lipopolysaccharide"/>
    <property type="evidence" value="ECO:0007669"/>
    <property type="project" value="TreeGrafter"/>
</dbReference>
<sequence length="296" mass="33339">MTQVRAFATSHHKKEMPNCTTYFGHRFMKTVKMNVFLLIVAFLWKCTGFELRKHNGPVKAILGKPAVLPCVVNEHINIELTKIVISWDYYDRKKENVLYYYEGLITKRIDNHTTLPEDSEIRNGNVSLIKKQVTKADEGTYSCEMDMDGDSKATTVELVVSVPLFGHNISCHPLQLHVDTKTYSMNVTCEAFGEKDISVSWNVLNNNGSKKSHVSKSDLKEGQTKVTAHFVLESAKLGEVVNCTVHNKGEESTRSCMVEGLQQENGVRHLGLILGISFVLVIVFLIGLVIIFKKFT</sequence>
<dbReference type="InterPro" id="IPR007110">
    <property type="entry name" value="Ig-like_dom"/>
</dbReference>
<dbReference type="InterPro" id="IPR036179">
    <property type="entry name" value="Ig-like_dom_sf"/>
</dbReference>
<keyword evidence="14" id="KW-1185">Reference proteome</keyword>
<keyword evidence="5 11" id="KW-1133">Transmembrane helix</keyword>
<evidence type="ECO:0000256" key="4">
    <source>
        <dbReference type="ARBA" id="ARBA00022729"/>
    </source>
</evidence>
<dbReference type="GO" id="GO:0009897">
    <property type="term" value="C:external side of plasma membrane"/>
    <property type="evidence" value="ECO:0007669"/>
    <property type="project" value="TreeGrafter"/>
</dbReference>
<keyword evidence="3 11" id="KW-0812">Transmembrane</keyword>
<evidence type="ECO:0000313" key="14">
    <source>
        <dbReference type="Proteomes" id="UP000694388"/>
    </source>
</evidence>
<protein>
    <recommendedName>
        <fullName evidence="12">Ig-like domain-containing protein</fullName>
    </recommendedName>
</protein>
<reference evidence="13" key="1">
    <citation type="submission" date="2025-08" db="UniProtKB">
        <authorList>
            <consortium name="Ensembl"/>
        </authorList>
    </citation>
    <scope>IDENTIFICATION</scope>
</reference>
<dbReference type="AlphaFoldDB" id="A0A8C4Q6K0"/>
<dbReference type="Pfam" id="PF07686">
    <property type="entry name" value="V-set"/>
    <property type="match status" value="1"/>
</dbReference>
<dbReference type="GO" id="GO:0042102">
    <property type="term" value="P:positive regulation of T cell proliferation"/>
    <property type="evidence" value="ECO:0007669"/>
    <property type="project" value="TreeGrafter"/>
</dbReference>
<comment type="subcellular location">
    <subcellularLocation>
        <location evidence="1">Cell membrane</location>
        <topology evidence="1">Single-pass type I membrane protein</topology>
    </subcellularLocation>
</comment>
<evidence type="ECO:0000259" key="12">
    <source>
        <dbReference type="PROSITE" id="PS50835"/>
    </source>
</evidence>
<keyword evidence="4" id="KW-0732">Signal</keyword>
<reference evidence="13" key="2">
    <citation type="submission" date="2025-09" db="UniProtKB">
        <authorList>
            <consortium name="Ensembl"/>
        </authorList>
    </citation>
    <scope>IDENTIFICATION</scope>
</reference>
<organism evidence="13 14">
    <name type="scientific">Eptatretus burgeri</name>
    <name type="common">Inshore hagfish</name>
    <dbReference type="NCBI Taxonomy" id="7764"/>
    <lineage>
        <taxon>Eukaryota</taxon>
        <taxon>Metazoa</taxon>
        <taxon>Chordata</taxon>
        <taxon>Craniata</taxon>
        <taxon>Vertebrata</taxon>
        <taxon>Cyclostomata</taxon>
        <taxon>Myxini</taxon>
        <taxon>Myxiniformes</taxon>
        <taxon>Myxinidae</taxon>
        <taxon>Eptatretinae</taxon>
        <taxon>Eptatretus</taxon>
    </lineage>
</organism>
<feature type="domain" description="Ig-like" evidence="12">
    <location>
        <begin position="63"/>
        <end position="161"/>
    </location>
</feature>
<evidence type="ECO:0000256" key="10">
    <source>
        <dbReference type="ARBA" id="ARBA00023319"/>
    </source>
</evidence>
<name>A0A8C4Q6K0_EPTBU</name>
<dbReference type="InterPro" id="IPR051713">
    <property type="entry name" value="T-cell_Activation_Regulation"/>
</dbReference>
<dbReference type="GO" id="GO:0042130">
    <property type="term" value="P:negative regulation of T cell proliferation"/>
    <property type="evidence" value="ECO:0007669"/>
    <property type="project" value="TreeGrafter"/>
</dbReference>
<dbReference type="InterPro" id="IPR003599">
    <property type="entry name" value="Ig_sub"/>
</dbReference>
<keyword evidence="9" id="KW-0325">Glycoprotein</keyword>
<dbReference type="InterPro" id="IPR013106">
    <property type="entry name" value="Ig_V-set"/>
</dbReference>
<evidence type="ECO:0000313" key="13">
    <source>
        <dbReference type="Ensembl" id="ENSEBUP00000010825.1"/>
    </source>
</evidence>
<dbReference type="SMART" id="SM00409">
    <property type="entry name" value="IG"/>
    <property type="match status" value="1"/>
</dbReference>
<keyword evidence="2" id="KW-1003">Cell membrane</keyword>
<keyword evidence="10" id="KW-0393">Immunoglobulin domain</keyword>
<dbReference type="PANTHER" id="PTHR25466">
    <property type="entry name" value="T-LYMPHOCYTE ACTIVATION ANTIGEN"/>
    <property type="match status" value="1"/>
</dbReference>
<evidence type="ECO:0000256" key="1">
    <source>
        <dbReference type="ARBA" id="ARBA00004251"/>
    </source>
</evidence>
<evidence type="ECO:0000256" key="3">
    <source>
        <dbReference type="ARBA" id="ARBA00022692"/>
    </source>
</evidence>
<evidence type="ECO:0000256" key="11">
    <source>
        <dbReference type="SAM" id="Phobius"/>
    </source>
</evidence>
<keyword evidence="7" id="KW-1015">Disulfide bond</keyword>
<proteinExistence type="predicted"/>
<accession>A0A8C4Q6K0</accession>
<dbReference type="Proteomes" id="UP000694388">
    <property type="component" value="Unplaced"/>
</dbReference>
<dbReference type="InterPro" id="IPR013783">
    <property type="entry name" value="Ig-like_fold"/>
</dbReference>
<dbReference type="SUPFAM" id="SSF48726">
    <property type="entry name" value="Immunoglobulin"/>
    <property type="match status" value="1"/>
</dbReference>
<dbReference type="PANTHER" id="PTHR25466:SF14">
    <property type="entry name" value="BUTYROPHILIN SUBFAMILY 2 MEMBER A2-LIKE-RELATED"/>
    <property type="match status" value="1"/>
</dbReference>
<dbReference type="Gene3D" id="2.60.40.10">
    <property type="entry name" value="Immunoglobulins"/>
    <property type="match status" value="1"/>
</dbReference>
<dbReference type="Ensembl" id="ENSEBUT00000011380.1">
    <property type="protein sequence ID" value="ENSEBUP00000010825.1"/>
    <property type="gene ID" value="ENSEBUG00000006957.1"/>
</dbReference>
<evidence type="ECO:0000256" key="8">
    <source>
        <dbReference type="ARBA" id="ARBA00023170"/>
    </source>
</evidence>
<keyword evidence="6 11" id="KW-0472">Membrane</keyword>
<evidence type="ECO:0000256" key="7">
    <source>
        <dbReference type="ARBA" id="ARBA00023157"/>
    </source>
</evidence>
<keyword evidence="8" id="KW-0675">Receptor</keyword>
<feature type="transmembrane region" description="Helical" evidence="11">
    <location>
        <begin position="270"/>
        <end position="292"/>
    </location>
</feature>
<evidence type="ECO:0000256" key="6">
    <source>
        <dbReference type="ARBA" id="ARBA00023136"/>
    </source>
</evidence>
<dbReference type="GO" id="GO:0006955">
    <property type="term" value="P:immune response"/>
    <property type="evidence" value="ECO:0007669"/>
    <property type="project" value="TreeGrafter"/>
</dbReference>
<dbReference type="GO" id="GO:0031295">
    <property type="term" value="P:T cell costimulation"/>
    <property type="evidence" value="ECO:0007669"/>
    <property type="project" value="TreeGrafter"/>
</dbReference>
<dbReference type="PROSITE" id="PS50835">
    <property type="entry name" value="IG_LIKE"/>
    <property type="match status" value="1"/>
</dbReference>
<evidence type="ECO:0000256" key="9">
    <source>
        <dbReference type="ARBA" id="ARBA00023180"/>
    </source>
</evidence>
<evidence type="ECO:0000256" key="5">
    <source>
        <dbReference type="ARBA" id="ARBA00022989"/>
    </source>
</evidence>